<dbReference type="RefSeq" id="WP_010528000.1">
    <property type="nucleotide sequence ID" value="NZ_AFSL01000068.1"/>
</dbReference>
<name>A0A1I2FT10_9BACT</name>
<dbReference type="SUPFAM" id="SSF56925">
    <property type="entry name" value="OMPA-like"/>
    <property type="match status" value="1"/>
</dbReference>
<organism evidence="4 5">
    <name type="scientific">Thermophagus xiamenensis</name>
    <dbReference type="NCBI Taxonomy" id="385682"/>
    <lineage>
        <taxon>Bacteria</taxon>
        <taxon>Pseudomonadati</taxon>
        <taxon>Bacteroidota</taxon>
        <taxon>Bacteroidia</taxon>
        <taxon>Marinilabiliales</taxon>
        <taxon>Marinilabiliaceae</taxon>
        <taxon>Thermophagus</taxon>
    </lineage>
</organism>
<evidence type="ECO:0000256" key="1">
    <source>
        <dbReference type="ARBA" id="ARBA00022729"/>
    </source>
</evidence>
<feature type="domain" description="Outer membrane protein beta-barrel" evidence="3">
    <location>
        <begin position="7"/>
        <end position="139"/>
    </location>
</feature>
<dbReference type="eggNOG" id="ENOG50339MC">
    <property type="taxonomic scope" value="Bacteria"/>
</dbReference>
<sequence>MKKLMSIAIAVFMVTAVSAQLRLGGGLTMGTQAGFDEDGEKVGIGLTVKGVYPINEKWSVSPDFTYYFPTGGDYFDVNIWQLNANAHYHFYEMTDMGLYALGGLNYSHMKWEYDDGSGFDFPDDSDGEIGINLGIGANVSRFFGELKYDTTLEQLALTVGILF</sequence>
<evidence type="ECO:0000256" key="2">
    <source>
        <dbReference type="SAM" id="SignalP"/>
    </source>
</evidence>
<evidence type="ECO:0000259" key="3">
    <source>
        <dbReference type="Pfam" id="PF13505"/>
    </source>
</evidence>
<evidence type="ECO:0000313" key="5">
    <source>
        <dbReference type="Proteomes" id="UP000181976"/>
    </source>
</evidence>
<protein>
    <submittedName>
        <fullName evidence="4">Outer membrane protein beta-barrel domain-containing protein</fullName>
    </submittedName>
</protein>
<dbReference type="InterPro" id="IPR027385">
    <property type="entry name" value="Beta-barrel_OMP"/>
</dbReference>
<proteinExistence type="predicted"/>
<dbReference type="Proteomes" id="UP000181976">
    <property type="component" value="Unassembled WGS sequence"/>
</dbReference>
<keyword evidence="1 2" id="KW-0732">Signal</keyword>
<accession>A0A1I2FT10</accession>
<keyword evidence="5" id="KW-1185">Reference proteome</keyword>
<dbReference type="Pfam" id="PF13505">
    <property type="entry name" value="OMP_b-brl"/>
    <property type="match status" value="1"/>
</dbReference>
<feature type="chain" id="PRO_5010307772" evidence="2">
    <location>
        <begin position="20"/>
        <end position="163"/>
    </location>
</feature>
<evidence type="ECO:0000313" key="4">
    <source>
        <dbReference type="EMBL" id="SFF07938.1"/>
    </source>
</evidence>
<dbReference type="STRING" id="385682.SAMN05444380_1348"/>
<dbReference type="OrthoDB" id="1122114at2"/>
<feature type="signal peptide" evidence="2">
    <location>
        <begin position="1"/>
        <end position="19"/>
    </location>
</feature>
<dbReference type="AlphaFoldDB" id="A0A1I2FT10"/>
<dbReference type="EMBL" id="FONA01000034">
    <property type="protein sequence ID" value="SFF07938.1"/>
    <property type="molecule type" value="Genomic_DNA"/>
</dbReference>
<gene>
    <name evidence="4" type="ORF">SAMN05444380_1348</name>
</gene>
<dbReference type="Gene3D" id="2.40.160.20">
    <property type="match status" value="1"/>
</dbReference>
<dbReference type="InterPro" id="IPR011250">
    <property type="entry name" value="OMP/PagP_B-barrel"/>
</dbReference>
<dbReference type="InParanoid" id="A0A1I2FT10"/>
<reference evidence="4 5" key="1">
    <citation type="submission" date="2016-10" db="EMBL/GenBank/DDBJ databases">
        <authorList>
            <person name="de Groot N.N."/>
        </authorList>
    </citation>
    <scope>NUCLEOTIDE SEQUENCE [LARGE SCALE GENOMIC DNA]</scope>
    <source>
        <strain evidence="4 5">DSM 19012</strain>
    </source>
</reference>